<evidence type="ECO:0000313" key="2">
    <source>
        <dbReference type="Proteomes" id="UP000315017"/>
    </source>
</evidence>
<dbReference type="Pfam" id="PF07394">
    <property type="entry name" value="DUF1501"/>
    <property type="match status" value="1"/>
</dbReference>
<evidence type="ECO:0000313" key="1">
    <source>
        <dbReference type="EMBL" id="QDU27632.1"/>
    </source>
</evidence>
<dbReference type="InterPro" id="IPR017850">
    <property type="entry name" value="Alkaline_phosphatase_core_sf"/>
</dbReference>
<dbReference type="OrthoDB" id="238140at2"/>
<dbReference type="EMBL" id="CP036274">
    <property type="protein sequence ID" value="QDU27632.1"/>
    <property type="molecule type" value="Genomic_DNA"/>
</dbReference>
<evidence type="ECO:0008006" key="3">
    <source>
        <dbReference type="Google" id="ProtNLM"/>
    </source>
</evidence>
<dbReference type="Proteomes" id="UP000315017">
    <property type="component" value="Chromosome"/>
</dbReference>
<dbReference type="AlphaFoldDB" id="A0A517YBY8"/>
<dbReference type="PANTHER" id="PTHR43737">
    <property type="entry name" value="BLL7424 PROTEIN"/>
    <property type="match status" value="1"/>
</dbReference>
<dbReference type="InterPro" id="IPR010869">
    <property type="entry name" value="DUF1501"/>
</dbReference>
<organism evidence="1 2">
    <name type="scientific">Anatilimnocola aggregata</name>
    <dbReference type="NCBI Taxonomy" id="2528021"/>
    <lineage>
        <taxon>Bacteria</taxon>
        <taxon>Pseudomonadati</taxon>
        <taxon>Planctomycetota</taxon>
        <taxon>Planctomycetia</taxon>
        <taxon>Pirellulales</taxon>
        <taxon>Pirellulaceae</taxon>
        <taxon>Anatilimnocola</taxon>
    </lineage>
</organism>
<dbReference type="PROSITE" id="PS51318">
    <property type="entry name" value="TAT"/>
    <property type="match status" value="1"/>
</dbReference>
<accession>A0A517YBY8</accession>
<name>A0A517YBY8_9BACT</name>
<reference evidence="1 2" key="1">
    <citation type="submission" date="2019-02" db="EMBL/GenBank/DDBJ databases">
        <title>Deep-cultivation of Planctomycetes and their phenomic and genomic characterization uncovers novel biology.</title>
        <authorList>
            <person name="Wiegand S."/>
            <person name="Jogler M."/>
            <person name="Boedeker C."/>
            <person name="Pinto D."/>
            <person name="Vollmers J."/>
            <person name="Rivas-Marin E."/>
            <person name="Kohn T."/>
            <person name="Peeters S.H."/>
            <person name="Heuer A."/>
            <person name="Rast P."/>
            <person name="Oberbeckmann S."/>
            <person name="Bunk B."/>
            <person name="Jeske O."/>
            <person name="Meyerdierks A."/>
            <person name="Storesund J.E."/>
            <person name="Kallscheuer N."/>
            <person name="Luecker S."/>
            <person name="Lage O.M."/>
            <person name="Pohl T."/>
            <person name="Merkel B.J."/>
            <person name="Hornburger P."/>
            <person name="Mueller R.-W."/>
            <person name="Bruemmer F."/>
            <person name="Labrenz M."/>
            <person name="Spormann A.M."/>
            <person name="Op den Camp H."/>
            <person name="Overmann J."/>
            <person name="Amann R."/>
            <person name="Jetten M.S.M."/>
            <person name="Mascher T."/>
            <person name="Medema M.H."/>
            <person name="Devos D.P."/>
            <person name="Kaster A.-K."/>
            <person name="Ovreas L."/>
            <person name="Rohde M."/>
            <person name="Galperin M.Y."/>
            <person name="Jogler C."/>
        </authorList>
    </citation>
    <scope>NUCLEOTIDE SEQUENCE [LARGE SCALE GENOMIC DNA]</scope>
    <source>
        <strain evidence="1 2">ETA_A8</strain>
    </source>
</reference>
<protein>
    <recommendedName>
        <fullName evidence="3">DUF1501 domain-containing protein</fullName>
    </recommendedName>
</protein>
<gene>
    <name evidence="1" type="ORF">ETAA8_27200</name>
</gene>
<dbReference type="KEGG" id="aagg:ETAA8_27200"/>
<sequence precursor="true">MLDINLNQARQKFCNGWSRRDFLRIGAIGPLGFSLGNLLQAEASGAAAATKRAKSIILVYLGGGLSHHDTFDPKPNASAEIRGKYSTIQTKLPGISYGELVPKLAQQNDLYTLIRSGAHSSDHHETATNWVMSGRFGSAFGDYPAIGAVVAHETGFRTQVPPYVSVPNNPSFTWELGRSAFLGGRYESFKAGDPNSGGYKVRDLSRAQPLTDKSLSRRQNLLQAVDSLGQQVRGNDQVATYDEFQKRAAEMILSPQAQAAFDIEKETAELRDKYGRTTFGQSCLLARRLVEGGVTFVTINYGGWDHHGKIFPALDKKLPEFDQGLSSLLADLKEHGLLDETLVVAMGEFGRTPKINKEEGRDHWALAASLIFAGAGVKGGQVIGATDEIGAHTTKQPVKPADVAYTMLSALGIHPRKHIHTPDGRPLEILDEGKLIEDLYG</sequence>
<dbReference type="InterPro" id="IPR006311">
    <property type="entry name" value="TAT_signal"/>
</dbReference>
<proteinExistence type="predicted"/>
<dbReference type="Gene3D" id="3.40.720.10">
    <property type="entry name" value="Alkaline Phosphatase, subunit A"/>
    <property type="match status" value="1"/>
</dbReference>
<dbReference type="SUPFAM" id="SSF53649">
    <property type="entry name" value="Alkaline phosphatase-like"/>
    <property type="match status" value="1"/>
</dbReference>
<dbReference type="PANTHER" id="PTHR43737:SF1">
    <property type="entry name" value="DUF1501 DOMAIN-CONTAINING PROTEIN"/>
    <property type="match status" value="1"/>
</dbReference>
<keyword evidence="2" id="KW-1185">Reference proteome</keyword>